<dbReference type="RefSeq" id="WP_138634083.1">
    <property type="nucleotide sequence ID" value="NZ_JASWDG010000184.1"/>
</dbReference>
<keyword evidence="1" id="KW-0175">Coiled coil</keyword>
<name>A0A5S4HAM0_9ACTN</name>
<keyword evidence="3" id="KW-1185">Reference proteome</keyword>
<reference evidence="2 3" key="1">
    <citation type="submission" date="2019-05" db="EMBL/GenBank/DDBJ databases">
        <title>Draft genome sequence of Actinomadura geliboluensis A8036.</title>
        <authorList>
            <person name="Saricaoglu S."/>
            <person name="Isik K."/>
        </authorList>
    </citation>
    <scope>NUCLEOTIDE SEQUENCE [LARGE SCALE GENOMIC DNA]</scope>
    <source>
        <strain evidence="2 3">A8036</strain>
    </source>
</reference>
<organism evidence="2 3">
    <name type="scientific">Actinomadura geliboluensis</name>
    <dbReference type="NCBI Taxonomy" id="882440"/>
    <lineage>
        <taxon>Bacteria</taxon>
        <taxon>Bacillati</taxon>
        <taxon>Actinomycetota</taxon>
        <taxon>Actinomycetes</taxon>
        <taxon>Streptosporangiales</taxon>
        <taxon>Thermomonosporaceae</taxon>
        <taxon>Actinomadura</taxon>
    </lineage>
</organism>
<proteinExistence type="predicted"/>
<dbReference type="EMBL" id="VCKZ01000013">
    <property type="protein sequence ID" value="TMR41784.1"/>
    <property type="molecule type" value="Genomic_DNA"/>
</dbReference>
<evidence type="ECO:0000256" key="1">
    <source>
        <dbReference type="SAM" id="Coils"/>
    </source>
</evidence>
<evidence type="ECO:0000313" key="3">
    <source>
        <dbReference type="Proteomes" id="UP000305238"/>
    </source>
</evidence>
<dbReference type="Proteomes" id="UP000305238">
    <property type="component" value="Unassembled WGS sequence"/>
</dbReference>
<sequence>MNQSEEELRERLGQVEESLARLRADLPAPPADAGDFVDSGQYLAQREELEGQIELLENERERLRDSLGLR</sequence>
<accession>A0A5S4HAM0</accession>
<comment type="caution">
    <text evidence="2">The sequence shown here is derived from an EMBL/GenBank/DDBJ whole genome shotgun (WGS) entry which is preliminary data.</text>
</comment>
<gene>
    <name evidence="2" type="ORF">ETD96_03770</name>
</gene>
<protein>
    <submittedName>
        <fullName evidence="2">Uncharacterized protein</fullName>
    </submittedName>
</protein>
<feature type="coiled-coil region" evidence="1">
    <location>
        <begin position="5"/>
        <end position="66"/>
    </location>
</feature>
<evidence type="ECO:0000313" key="2">
    <source>
        <dbReference type="EMBL" id="TMR41784.1"/>
    </source>
</evidence>
<dbReference type="AlphaFoldDB" id="A0A5S4HAM0"/>